<dbReference type="RefSeq" id="WP_184300967.1">
    <property type="nucleotide sequence ID" value="NZ_JACHXU010000001.1"/>
</dbReference>
<organism evidence="2 3">
    <name type="scientific">Aporhodopirellula rubra</name>
    <dbReference type="NCBI Taxonomy" id="980271"/>
    <lineage>
        <taxon>Bacteria</taxon>
        <taxon>Pseudomonadati</taxon>
        <taxon>Planctomycetota</taxon>
        <taxon>Planctomycetia</taxon>
        <taxon>Pirellulales</taxon>
        <taxon>Pirellulaceae</taxon>
        <taxon>Aporhodopirellula</taxon>
    </lineage>
</organism>
<sequence length="399" mass="42551">MTQDDFDASAPDNTADSAQTDVAASSDVSATPATTHPRFDASEVYEDVPDEETAAVATAEVSDSVDDSPAMSDESSVDPNSADDSDADQYEDVTDATATIEEAPAALEAVDESAESTDPAAGFKPAGSDEELIELQQPFVGQWNSLISTTNWEKGRIISEWREALIEAGAPVTDYSDEAWASRVGGVTSPHVGRLRRVHDRFGEQAKTYPSLYWSHFLAALDWDDAALWLQGAVEEKWSVSIMREQRWKANGAVESDRPGGSQIIEVDLDEDTPDLGTAPAQGGSSTRDYDGDTDGIAAGPAYEAPDFGEETELAALPEGNNMNDANQAEGGGGVGVAEEASPSPMQPFAGLPELPDDLADVIESLKLSVLRHKTAGFEEVDADVIRRYLDAVKMLLES</sequence>
<feature type="compositionally biased region" description="Acidic residues" evidence="1">
    <location>
        <begin position="43"/>
        <end position="53"/>
    </location>
</feature>
<comment type="caution">
    <text evidence="2">The sequence shown here is derived from an EMBL/GenBank/DDBJ whole genome shotgun (WGS) entry which is preliminary data.</text>
</comment>
<feature type="compositionally biased region" description="Acidic residues" evidence="1">
    <location>
        <begin position="81"/>
        <end position="92"/>
    </location>
</feature>
<dbReference type="EMBL" id="JACHXU010000001">
    <property type="protein sequence ID" value="MBB3204672.1"/>
    <property type="molecule type" value="Genomic_DNA"/>
</dbReference>
<keyword evidence="3" id="KW-1185">Reference proteome</keyword>
<name>A0A7W5DUY9_9BACT</name>
<reference evidence="2 3" key="1">
    <citation type="submission" date="2020-08" db="EMBL/GenBank/DDBJ databases">
        <title>Genomic Encyclopedia of Type Strains, Phase III (KMG-III): the genomes of soil and plant-associated and newly described type strains.</title>
        <authorList>
            <person name="Whitman W."/>
        </authorList>
    </citation>
    <scope>NUCLEOTIDE SEQUENCE [LARGE SCALE GENOMIC DNA]</scope>
    <source>
        <strain evidence="2 3">CECT 8075</strain>
    </source>
</reference>
<dbReference type="AlphaFoldDB" id="A0A7W5DUY9"/>
<protein>
    <submittedName>
        <fullName evidence="2">Uncharacterized protein</fullName>
    </submittedName>
</protein>
<accession>A0A7W5DUY9</accession>
<feature type="compositionally biased region" description="Polar residues" evidence="1">
    <location>
        <begin position="11"/>
        <end position="34"/>
    </location>
</feature>
<proteinExistence type="predicted"/>
<dbReference type="Proteomes" id="UP000536179">
    <property type="component" value="Unassembled WGS sequence"/>
</dbReference>
<evidence type="ECO:0000256" key="1">
    <source>
        <dbReference type="SAM" id="MobiDB-lite"/>
    </source>
</evidence>
<evidence type="ECO:0000313" key="3">
    <source>
        <dbReference type="Proteomes" id="UP000536179"/>
    </source>
</evidence>
<feature type="region of interest" description="Disordered" evidence="1">
    <location>
        <begin position="320"/>
        <end position="352"/>
    </location>
</feature>
<evidence type="ECO:0000313" key="2">
    <source>
        <dbReference type="EMBL" id="MBB3204672.1"/>
    </source>
</evidence>
<feature type="region of interest" description="Disordered" evidence="1">
    <location>
        <begin position="268"/>
        <end position="307"/>
    </location>
</feature>
<feature type="region of interest" description="Disordered" evidence="1">
    <location>
        <begin position="1"/>
        <end position="92"/>
    </location>
</feature>
<gene>
    <name evidence="2" type="ORF">FHS27_000436</name>
</gene>